<evidence type="ECO:0000256" key="4">
    <source>
        <dbReference type="PROSITE-ProRule" id="PRU00433"/>
    </source>
</evidence>
<dbReference type="Proteomes" id="UP000184216">
    <property type="component" value="Unassembled WGS sequence"/>
</dbReference>
<feature type="transmembrane region" description="Helical" evidence="5">
    <location>
        <begin position="122"/>
        <end position="146"/>
    </location>
</feature>
<keyword evidence="5" id="KW-0472">Membrane</keyword>
<sequence>MFLAISGVLPEICRKKQFMDFPMFHLDWLNNRMLIAIIAIIHVMINHGLAVGFMPLITWLEQKGVKNSGRDQITNLDWDNRIYNMMKVAFIITTTLGAMTGVGIWFSVALVSPTSIGSLIRVFYWAWFIEWLVFVTEVILIMIYFLTWKSSNTSLRAKLLHIRFGWFLSLFSWITMAIIVSILSFMMDPGNWNTHKSLLNGFTNPIYLPQLLFRTPTAMLVAGSFGMLLVTLFFKKETELRLKAVKYVSKWIIFWAPISLLGAVIYYNSIPEAMIANMSTAVGTMDFNKYYDLMKYFILFGISSSLIMAIIGLYKSKWLKSYIVFFPVLMAFAYLGFFERVREFVRKPYVIGGYMYSNLLLEEDYPVYQQFGLLKNATYTTVTEITPENKIEAGRNVFAIACSRCHTTQGVNSVVDVFERMYGIGKPLDINSMASYIPNMHNGRTYMPPFPGTQEESEALAAYIRNIQDTGDVLEGAQSEGVKVSELQNTKAVLENKK</sequence>
<keyword evidence="1 4" id="KW-0349">Heme</keyword>
<gene>
    <name evidence="7" type="ORF">SAMN05444387_4262</name>
</gene>
<dbReference type="Gene3D" id="1.10.760.10">
    <property type="entry name" value="Cytochrome c-like domain"/>
    <property type="match status" value="1"/>
</dbReference>
<dbReference type="InterPro" id="IPR009056">
    <property type="entry name" value="Cyt_c-like_dom"/>
</dbReference>
<feature type="transmembrane region" description="Helical" evidence="5">
    <location>
        <begin position="251"/>
        <end position="270"/>
    </location>
</feature>
<feature type="transmembrane region" description="Helical" evidence="5">
    <location>
        <begin position="88"/>
        <end position="110"/>
    </location>
</feature>
<evidence type="ECO:0000256" key="5">
    <source>
        <dbReference type="SAM" id="Phobius"/>
    </source>
</evidence>
<proteinExistence type="predicted"/>
<keyword evidence="5" id="KW-1133">Transmembrane helix</keyword>
<evidence type="ECO:0000313" key="8">
    <source>
        <dbReference type="Proteomes" id="UP000184216"/>
    </source>
</evidence>
<keyword evidence="3 4" id="KW-0408">Iron</keyword>
<feature type="domain" description="Cytochrome c" evidence="6">
    <location>
        <begin position="389"/>
        <end position="468"/>
    </location>
</feature>
<comment type="caution">
    <text evidence="7">The sequence shown here is derived from an EMBL/GenBank/DDBJ whole genome shotgun (WGS) entry which is preliminary data.</text>
</comment>
<keyword evidence="8" id="KW-1185">Reference proteome</keyword>
<dbReference type="EMBL" id="FRBX01000007">
    <property type="protein sequence ID" value="SHN14037.1"/>
    <property type="molecule type" value="Genomic_DNA"/>
</dbReference>
<dbReference type="Pfam" id="PF13442">
    <property type="entry name" value="Cytochrome_CBB3"/>
    <property type="match status" value="1"/>
</dbReference>
<accession>A0ABY1J8R0</accession>
<organism evidence="7 8">
    <name type="scientific">Flavobacterium pectinovorum</name>
    <dbReference type="NCBI Taxonomy" id="29533"/>
    <lineage>
        <taxon>Bacteria</taxon>
        <taxon>Pseudomonadati</taxon>
        <taxon>Bacteroidota</taxon>
        <taxon>Flavobacteriia</taxon>
        <taxon>Flavobacteriales</taxon>
        <taxon>Flavobacteriaceae</taxon>
        <taxon>Flavobacterium</taxon>
    </lineage>
</organism>
<reference evidence="7 8" key="1">
    <citation type="submission" date="2016-11" db="EMBL/GenBank/DDBJ databases">
        <authorList>
            <person name="Varghese N."/>
            <person name="Submissions S."/>
        </authorList>
    </citation>
    <scope>NUCLEOTIDE SEQUENCE [LARGE SCALE GENOMIC DNA]</scope>
    <source>
        <strain evidence="7 8">DSM 6368</strain>
    </source>
</reference>
<evidence type="ECO:0000256" key="1">
    <source>
        <dbReference type="ARBA" id="ARBA00022617"/>
    </source>
</evidence>
<name>A0ABY1J8R0_9FLAO</name>
<evidence type="ECO:0000259" key="6">
    <source>
        <dbReference type="PROSITE" id="PS51007"/>
    </source>
</evidence>
<feature type="transmembrane region" description="Helical" evidence="5">
    <location>
        <begin position="321"/>
        <end position="338"/>
    </location>
</feature>
<evidence type="ECO:0000313" key="7">
    <source>
        <dbReference type="EMBL" id="SHN14037.1"/>
    </source>
</evidence>
<dbReference type="InterPro" id="IPR036909">
    <property type="entry name" value="Cyt_c-like_dom_sf"/>
</dbReference>
<keyword evidence="5" id="KW-0812">Transmembrane</keyword>
<evidence type="ECO:0000256" key="3">
    <source>
        <dbReference type="ARBA" id="ARBA00023004"/>
    </source>
</evidence>
<feature type="transmembrane region" description="Helical" evidence="5">
    <location>
        <begin position="293"/>
        <end position="314"/>
    </location>
</feature>
<feature type="transmembrane region" description="Helical" evidence="5">
    <location>
        <begin position="207"/>
        <end position="230"/>
    </location>
</feature>
<dbReference type="SUPFAM" id="SSF46626">
    <property type="entry name" value="Cytochrome c"/>
    <property type="match status" value="1"/>
</dbReference>
<keyword evidence="2 4" id="KW-0479">Metal-binding</keyword>
<dbReference type="PROSITE" id="PS51007">
    <property type="entry name" value="CYTC"/>
    <property type="match status" value="1"/>
</dbReference>
<protein>
    <submittedName>
        <fullName evidence="7">Cytochrome bd-I ubiquinol oxidase subunit 1 apoprotein</fullName>
    </submittedName>
</protein>
<evidence type="ECO:0000256" key="2">
    <source>
        <dbReference type="ARBA" id="ARBA00022723"/>
    </source>
</evidence>
<feature type="transmembrane region" description="Helical" evidence="5">
    <location>
        <begin position="33"/>
        <end position="60"/>
    </location>
</feature>
<feature type="transmembrane region" description="Helical" evidence="5">
    <location>
        <begin position="166"/>
        <end position="187"/>
    </location>
</feature>